<comment type="caution">
    <text evidence="8">The sequence shown here is derived from an EMBL/GenBank/DDBJ whole genome shotgun (WGS) entry which is preliminary data.</text>
</comment>
<dbReference type="InterPro" id="IPR029016">
    <property type="entry name" value="GAF-like_dom_sf"/>
</dbReference>
<dbReference type="EMBL" id="PKJS01000027">
    <property type="protein sequence ID" value="PKZ67725.1"/>
    <property type="molecule type" value="Genomic_DNA"/>
</dbReference>
<sequence length="256" mass="28476">MTTEKKKGSSVERVLHIIELVANSQIPLSIADLAQALDIPLSSAHRLVGQLESTGFLQFDIQGRIICGQRTHSFAMNLWQTGHYKAERLSVLQKLSDQIDETVGIAIMQDLEVVYVDRVLSNWPLQIYLPAGTHVPIWASASGKLLLAQLPDNECHRIINRMTIHALTKSTLVDKHILLDKIDSIRHSQVGTDNEEFIPGMVACAVPIPNGDNPVFATVFTHGPTIRKSLDELLSYVPQMQEAALALQQIFQRQSM</sequence>
<dbReference type="Pfam" id="PF09339">
    <property type="entry name" value="HTH_IclR"/>
    <property type="match status" value="1"/>
</dbReference>
<evidence type="ECO:0000313" key="8">
    <source>
        <dbReference type="EMBL" id="PKZ67725.1"/>
    </source>
</evidence>
<dbReference type="PROSITE" id="PS51077">
    <property type="entry name" value="HTH_ICLR"/>
    <property type="match status" value="1"/>
</dbReference>
<dbReference type="InterPro" id="IPR036388">
    <property type="entry name" value="WH-like_DNA-bd_sf"/>
</dbReference>
<reference evidence="8" key="1">
    <citation type="submission" date="2017-12" db="EMBL/GenBank/DDBJ databases">
        <title>Phylogenetic diversity of female urinary microbiome.</title>
        <authorList>
            <person name="Thomas-White K."/>
            <person name="Wolfe A.J."/>
        </authorList>
    </citation>
    <scope>NUCLEOTIDE SEQUENCE [LARGE SCALE GENOMIC DNA]</scope>
    <source>
        <strain evidence="8">UMB0416</strain>
    </source>
</reference>
<protein>
    <recommendedName>
        <fullName evidence="4">HTH-type transcriptional repressor AllR</fullName>
    </recommendedName>
    <alternativeName>
        <fullName evidence="5">Negative regulator of allantoin and glyoxylate utilization operons</fullName>
    </alternativeName>
</protein>
<accession>A0A2I1RF28</accession>
<dbReference type="PROSITE" id="PS51078">
    <property type="entry name" value="ICLR_ED"/>
    <property type="match status" value="1"/>
</dbReference>
<evidence type="ECO:0000256" key="3">
    <source>
        <dbReference type="ARBA" id="ARBA00023163"/>
    </source>
</evidence>
<dbReference type="AlphaFoldDB" id="A0A2I1RF28"/>
<gene>
    <name evidence="8" type="ORF">CYJ96_12285</name>
</gene>
<proteinExistence type="predicted"/>
<evidence type="ECO:0000256" key="1">
    <source>
        <dbReference type="ARBA" id="ARBA00023015"/>
    </source>
</evidence>
<name>A0A2I1RF28_FAUOS</name>
<dbReference type="InterPro" id="IPR036390">
    <property type="entry name" value="WH_DNA-bd_sf"/>
</dbReference>
<dbReference type="GO" id="GO:0045892">
    <property type="term" value="P:negative regulation of DNA-templated transcription"/>
    <property type="evidence" value="ECO:0007669"/>
    <property type="project" value="TreeGrafter"/>
</dbReference>
<dbReference type="PANTHER" id="PTHR30136">
    <property type="entry name" value="HELIX-TURN-HELIX TRANSCRIPTIONAL REGULATOR, ICLR FAMILY"/>
    <property type="match status" value="1"/>
</dbReference>
<evidence type="ECO:0000256" key="2">
    <source>
        <dbReference type="ARBA" id="ARBA00023125"/>
    </source>
</evidence>
<feature type="domain" description="IclR-ED" evidence="7">
    <location>
        <begin position="70"/>
        <end position="253"/>
    </location>
</feature>
<dbReference type="Gene3D" id="3.30.450.40">
    <property type="match status" value="1"/>
</dbReference>
<dbReference type="GO" id="GO:0003677">
    <property type="term" value="F:DNA binding"/>
    <property type="evidence" value="ECO:0007669"/>
    <property type="project" value="UniProtKB-KW"/>
</dbReference>
<dbReference type="SUPFAM" id="SSF46785">
    <property type="entry name" value="Winged helix' DNA-binding domain"/>
    <property type="match status" value="1"/>
</dbReference>
<dbReference type="Pfam" id="PF01614">
    <property type="entry name" value="IclR_C"/>
    <property type="match status" value="1"/>
</dbReference>
<evidence type="ECO:0000259" key="7">
    <source>
        <dbReference type="PROSITE" id="PS51078"/>
    </source>
</evidence>
<dbReference type="InterPro" id="IPR005471">
    <property type="entry name" value="Tscrpt_reg_IclR_N"/>
</dbReference>
<organism evidence="8">
    <name type="scientific">Faucicola osloensis</name>
    <name type="common">Moraxella osloensis</name>
    <dbReference type="NCBI Taxonomy" id="34062"/>
    <lineage>
        <taxon>Bacteria</taxon>
        <taxon>Pseudomonadati</taxon>
        <taxon>Pseudomonadota</taxon>
        <taxon>Gammaproteobacteria</taxon>
        <taxon>Moraxellales</taxon>
        <taxon>Moraxellaceae</taxon>
        <taxon>Faucicola</taxon>
    </lineage>
</organism>
<dbReference type="InterPro" id="IPR050707">
    <property type="entry name" value="HTH_MetabolicPath_Reg"/>
</dbReference>
<keyword evidence="3" id="KW-0804">Transcription</keyword>
<dbReference type="RefSeq" id="WP_101965246.1">
    <property type="nucleotide sequence ID" value="NZ_PKJS01000027.1"/>
</dbReference>
<evidence type="ECO:0000256" key="5">
    <source>
        <dbReference type="ARBA" id="ARBA00042627"/>
    </source>
</evidence>
<dbReference type="SUPFAM" id="SSF55781">
    <property type="entry name" value="GAF domain-like"/>
    <property type="match status" value="1"/>
</dbReference>
<keyword evidence="2" id="KW-0238">DNA-binding</keyword>
<dbReference type="PANTHER" id="PTHR30136:SF24">
    <property type="entry name" value="HTH-TYPE TRANSCRIPTIONAL REPRESSOR ALLR"/>
    <property type="match status" value="1"/>
</dbReference>
<dbReference type="GO" id="GO:0003700">
    <property type="term" value="F:DNA-binding transcription factor activity"/>
    <property type="evidence" value="ECO:0007669"/>
    <property type="project" value="TreeGrafter"/>
</dbReference>
<evidence type="ECO:0000256" key="4">
    <source>
        <dbReference type="ARBA" id="ARBA00040379"/>
    </source>
</evidence>
<dbReference type="Proteomes" id="UP000234914">
    <property type="component" value="Unassembled WGS sequence"/>
</dbReference>
<dbReference type="Gene3D" id="1.10.10.10">
    <property type="entry name" value="Winged helix-like DNA-binding domain superfamily/Winged helix DNA-binding domain"/>
    <property type="match status" value="1"/>
</dbReference>
<evidence type="ECO:0000259" key="6">
    <source>
        <dbReference type="PROSITE" id="PS51077"/>
    </source>
</evidence>
<feature type="domain" description="HTH iclR-type" evidence="6">
    <location>
        <begin position="8"/>
        <end position="69"/>
    </location>
</feature>
<dbReference type="SMART" id="SM00346">
    <property type="entry name" value="HTH_ICLR"/>
    <property type="match status" value="1"/>
</dbReference>
<dbReference type="InterPro" id="IPR014757">
    <property type="entry name" value="Tscrpt_reg_IclR_C"/>
</dbReference>
<keyword evidence="1" id="KW-0805">Transcription regulation</keyword>